<dbReference type="Proteomes" id="UP000639772">
    <property type="component" value="Chromosome 6"/>
</dbReference>
<accession>A0A835QPL0</accession>
<dbReference type="EMBL" id="JADCNL010000006">
    <property type="protein sequence ID" value="KAG0477231.1"/>
    <property type="molecule type" value="Genomic_DNA"/>
</dbReference>
<gene>
    <name evidence="2" type="ORF">HPP92_013635</name>
    <name evidence="1" type="ORF">HPP92_014072</name>
</gene>
<organism evidence="1 3">
    <name type="scientific">Vanilla planifolia</name>
    <name type="common">Vanilla</name>
    <dbReference type="NCBI Taxonomy" id="51239"/>
    <lineage>
        <taxon>Eukaryota</taxon>
        <taxon>Viridiplantae</taxon>
        <taxon>Streptophyta</taxon>
        <taxon>Embryophyta</taxon>
        <taxon>Tracheophyta</taxon>
        <taxon>Spermatophyta</taxon>
        <taxon>Magnoliopsida</taxon>
        <taxon>Liliopsida</taxon>
        <taxon>Asparagales</taxon>
        <taxon>Orchidaceae</taxon>
        <taxon>Vanilloideae</taxon>
        <taxon>Vanilleae</taxon>
        <taxon>Vanilla</taxon>
    </lineage>
</organism>
<comment type="caution">
    <text evidence="1">The sequence shown here is derived from an EMBL/GenBank/DDBJ whole genome shotgun (WGS) entry which is preliminary data.</text>
</comment>
<protein>
    <submittedName>
        <fullName evidence="1">Uncharacterized protein</fullName>
    </submittedName>
</protein>
<dbReference type="EMBL" id="JADCNM010000006">
    <property type="protein sequence ID" value="KAG0478916.1"/>
    <property type="molecule type" value="Genomic_DNA"/>
</dbReference>
<evidence type="ECO:0000313" key="2">
    <source>
        <dbReference type="EMBL" id="KAG0478916.1"/>
    </source>
</evidence>
<evidence type="ECO:0000313" key="3">
    <source>
        <dbReference type="Proteomes" id="UP000636800"/>
    </source>
</evidence>
<proteinExistence type="predicted"/>
<evidence type="ECO:0000313" key="4">
    <source>
        <dbReference type="Proteomes" id="UP000639772"/>
    </source>
</evidence>
<reference evidence="3 4" key="1">
    <citation type="journal article" date="2020" name="Nat. Food">
        <title>A phased Vanilla planifolia genome enables genetic improvement of flavour and production.</title>
        <authorList>
            <person name="Hasing T."/>
            <person name="Tang H."/>
            <person name="Brym M."/>
            <person name="Khazi F."/>
            <person name="Huang T."/>
            <person name="Chambers A.H."/>
        </authorList>
    </citation>
    <scope>NUCLEOTIDE SEQUENCE [LARGE SCALE GENOMIC DNA]</scope>
    <source>
        <tissue evidence="1">Leaf</tissue>
    </source>
</reference>
<dbReference type="Proteomes" id="UP000636800">
    <property type="component" value="Chromosome 6"/>
</dbReference>
<name>A0A835QPL0_VANPL</name>
<keyword evidence="3" id="KW-1185">Reference proteome</keyword>
<dbReference type="AlphaFoldDB" id="A0A835QPL0"/>
<evidence type="ECO:0000313" key="1">
    <source>
        <dbReference type="EMBL" id="KAG0477231.1"/>
    </source>
</evidence>
<sequence>MAAADQPADLRVWLPPTPVTRAQTNLAPPYNDKLVIAISVCRAALGLELWILLVDKPVDRSSLGQSSLAKFPSLRSIYGGYGRLAQKSLVRSPTRRRGETLVIQSSA</sequence>